<protein>
    <submittedName>
        <fullName evidence="1">Uncharacterized protein</fullName>
    </submittedName>
</protein>
<name>A0ABD0J0Z2_9CAEN</name>
<dbReference type="Proteomes" id="UP001519460">
    <property type="component" value="Unassembled WGS sequence"/>
</dbReference>
<organism evidence="1 2">
    <name type="scientific">Batillaria attramentaria</name>
    <dbReference type="NCBI Taxonomy" id="370345"/>
    <lineage>
        <taxon>Eukaryota</taxon>
        <taxon>Metazoa</taxon>
        <taxon>Spiralia</taxon>
        <taxon>Lophotrochozoa</taxon>
        <taxon>Mollusca</taxon>
        <taxon>Gastropoda</taxon>
        <taxon>Caenogastropoda</taxon>
        <taxon>Sorbeoconcha</taxon>
        <taxon>Cerithioidea</taxon>
        <taxon>Batillariidae</taxon>
        <taxon>Batillaria</taxon>
    </lineage>
</organism>
<evidence type="ECO:0000313" key="1">
    <source>
        <dbReference type="EMBL" id="KAK7447317.1"/>
    </source>
</evidence>
<keyword evidence="2" id="KW-1185">Reference proteome</keyword>
<evidence type="ECO:0000313" key="2">
    <source>
        <dbReference type="Proteomes" id="UP001519460"/>
    </source>
</evidence>
<proteinExistence type="predicted"/>
<reference evidence="1 2" key="1">
    <citation type="journal article" date="2023" name="Sci. Data">
        <title>Genome assembly of the Korean intertidal mud-creeper Batillaria attramentaria.</title>
        <authorList>
            <person name="Patra A.K."/>
            <person name="Ho P.T."/>
            <person name="Jun S."/>
            <person name="Lee S.J."/>
            <person name="Kim Y."/>
            <person name="Won Y.J."/>
        </authorList>
    </citation>
    <scope>NUCLEOTIDE SEQUENCE [LARGE SCALE GENOMIC DNA]</scope>
    <source>
        <strain evidence="1">Wonlab-2016</strain>
    </source>
</reference>
<sequence>MMVYYTAGGNDHWNIPSVSMQRSGAELQMSQSLAVQVGKEEILDDSWEFPDRERLCRVEFTSSGMRLAPEYKVWLGYMSDDCWVS</sequence>
<comment type="caution">
    <text evidence="1">The sequence shown here is derived from an EMBL/GenBank/DDBJ whole genome shotgun (WGS) entry which is preliminary data.</text>
</comment>
<dbReference type="EMBL" id="JACVVK020000773">
    <property type="protein sequence ID" value="KAK7447317.1"/>
    <property type="molecule type" value="Genomic_DNA"/>
</dbReference>
<gene>
    <name evidence="1" type="ORF">BaRGS_00040202</name>
</gene>
<accession>A0ABD0J0Z2</accession>
<dbReference type="AlphaFoldDB" id="A0ABD0J0Z2"/>